<proteinExistence type="predicted"/>
<sequence length="484" mass="51190">MFDLRGLIGGTDGNSGAVTGEQVMELQKALTMGYGTDVATLTGGGALRIQSLDTVMQATIVENKHMALFNRLPKPKVGGTVDEWTEQSGIGGFLGGATNSETGTIEEATGEYARRVGMVKYLMARRQVSFVATITNNIRDAEALEQANGALQLLSDANFLCYEGDAAVVPTEFDGIGPQLAAGVVDGKVADDHVIDMRGTPLNSIHKISQAAQTIAAFNNFGTPTDIFIPQSVQTDLDTSLDPAFRVPLTDVPGGGVQLGAPVVGIRTSFGNIRNTSDVFIREGDLLAPFNTRYASVATANAAMQPSAVTATPSSDAASQFTAAQAGLYYWGVAGVSAKGESAIRLTTQTTVAAGEKVTLSITHANGGETGFAIYRSRKNGTNAPADMRLVKRIPKGAGPTSFVDLNADIPGTTKAYMLNLAPSATAILWRQLLPMMKFPLFPTSSAVVPWAQLLFGYLRISKLRHHVFIKNILPNSATWKPFG</sequence>
<gene>
    <name evidence="1" type="ORF">UFOVP326_24</name>
</gene>
<evidence type="ECO:0000313" key="1">
    <source>
        <dbReference type="EMBL" id="CAB4137374.1"/>
    </source>
</evidence>
<protein>
    <recommendedName>
        <fullName evidence="2">Major capsid protein</fullName>
    </recommendedName>
</protein>
<organism evidence="1">
    <name type="scientific">uncultured Caudovirales phage</name>
    <dbReference type="NCBI Taxonomy" id="2100421"/>
    <lineage>
        <taxon>Viruses</taxon>
        <taxon>Duplodnaviria</taxon>
        <taxon>Heunggongvirae</taxon>
        <taxon>Uroviricota</taxon>
        <taxon>Caudoviricetes</taxon>
        <taxon>Peduoviridae</taxon>
        <taxon>Maltschvirus</taxon>
        <taxon>Maltschvirus maltsch</taxon>
    </lineage>
</organism>
<evidence type="ECO:0008006" key="2">
    <source>
        <dbReference type="Google" id="ProtNLM"/>
    </source>
</evidence>
<dbReference type="EMBL" id="LR796340">
    <property type="protein sequence ID" value="CAB4137374.1"/>
    <property type="molecule type" value="Genomic_DNA"/>
</dbReference>
<reference evidence="1" key="1">
    <citation type="submission" date="2020-04" db="EMBL/GenBank/DDBJ databases">
        <authorList>
            <person name="Chiriac C."/>
            <person name="Salcher M."/>
            <person name="Ghai R."/>
            <person name="Kavagutti S V."/>
        </authorList>
    </citation>
    <scope>NUCLEOTIDE SEQUENCE</scope>
</reference>
<accession>A0A6J5LS48</accession>
<name>A0A6J5LS48_9CAUD</name>